<comment type="caution">
    <text evidence="2">The sequence shown here is derived from an EMBL/GenBank/DDBJ whole genome shotgun (WGS) entry which is preliminary data.</text>
</comment>
<organism evidence="2 3">
    <name type="scientific">Mycobacteroides immunogenum</name>
    <dbReference type="NCBI Taxonomy" id="83262"/>
    <lineage>
        <taxon>Bacteria</taxon>
        <taxon>Bacillati</taxon>
        <taxon>Actinomycetota</taxon>
        <taxon>Actinomycetes</taxon>
        <taxon>Mycobacteriales</taxon>
        <taxon>Mycobacteriaceae</taxon>
        <taxon>Mycobacteroides</taxon>
    </lineage>
</organism>
<keyword evidence="1" id="KW-0472">Membrane</keyword>
<feature type="transmembrane region" description="Helical" evidence="1">
    <location>
        <begin position="95"/>
        <end position="116"/>
    </location>
</feature>
<evidence type="ECO:0000313" key="3">
    <source>
        <dbReference type="Proteomes" id="UP000186919"/>
    </source>
</evidence>
<gene>
    <name evidence="2" type="ORF">AWB85_19975</name>
</gene>
<protein>
    <submittedName>
        <fullName evidence="2">Uncharacterized protein</fullName>
    </submittedName>
</protein>
<dbReference type="EMBL" id="LQYE01000004">
    <property type="protein sequence ID" value="OAT69723.1"/>
    <property type="molecule type" value="Genomic_DNA"/>
</dbReference>
<keyword evidence="1" id="KW-1133">Transmembrane helix</keyword>
<evidence type="ECO:0000256" key="1">
    <source>
        <dbReference type="SAM" id="Phobius"/>
    </source>
</evidence>
<dbReference type="AlphaFoldDB" id="A0A179VFD3"/>
<name>A0A179VFD3_9MYCO</name>
<feature type="transmembrane region" description="Helical" evidence="1">
    <location>
        <begin position="38"/>
        <end position="59"/>
    </location>
</feature>
<proteinExistence type="predicted"/>
<dbReference type="Proteomes" id="UP000186919">
    <property type="component" value="Unassembled WGS sequence"/>
</dbReference>
<reference evidence="2 3" key="1">
    <citation type="submission" date="2016-01" db="EMBL/GenBank/DDBJ databases">
        <title>Mycobacterium immunogenum strain CD11_6 genome sequencing and assembly.</title>
        <authorList>
            <person name="Kaur G."/>
            <person name="Nair G.R."/>
            <person name="Mayilraj S."/>
        </authorList>
    </citation>
    <scope>NUCLEOTIDE SEQUENCE [LARGE SCALE GENOMIC DNA]</scope>
    <source>
        <strain evidence="2 3">CD11-6</strain>
    </source>
</reference>
<accession>A0A179VFD3</accession>
<evidence type="ECO:0000313" key="2">
    <source>
        <dbReference type="EMBL" id="OAT69723.1"/>
    </source>
</evidence>
<keyword evidence="1" id="KW-0812">Transmembrane</keyword>
<sequence length="125" mass="13379">MVLVIAGIYQAVTGTWAILAPESFFETLGAFGVRNDHYLFDFGSFAIPVGLALLAAVAWQSWRVPALAIATGHWVLHTVSHLVDTNHHQGQTLGWLEGIGLLVTAALLALALWFAAAEESGPRTS</sequence>